<proteinExistence type="predicted"/>
<evidence type="ECO:0000313" key="1">
    <source>
        <dbReference type="EMBL" id="ROO86397.1"/>
    </source>
</evidence>
<keyword evidence="2" id="KW-1185">Reference proteome</keyword>
<accession>A0A3N1CYN7</accession>
<dbReference type="Proteomes" id="UP000272400">
    <property type="component" value="Unassembled WGS sequence"/>
</dbReference>
<dbReference type="RefSeq" id="WP_211359801.1">
    <property type="nucleotide sequence ID" value="NZ_RJKE01000001.1"/>
</dbReference>
<evidence type="ECO:0000313" key="2">
    <source>
        <dbReference type="Proteomes" id="UP000272400"/>
    </source>
</evidence>
<sequence length="69" mass="7653">MRWVHDRYRKPAARAFAEATAAPSFLFDLGPEQGIIHDFVMPKAQRDTAAARAAIAQATAFLSDVLHTR</sequence>
<gene>
    <name evidence="1" type="ORF">EDD29_3963</name>
</gene>
<reference evidence="1 2" key="1">
    <citation type="submission" date="2018-11" db="EMBL/GenBank/DDBJ databases">
        <title>Sequencing the genomes of 1000 actinobacteria strains.</title>
        <authorList>
            <person name="Klenk H.-P."/>
        </authorList>
    </citation>
    <scope>NUCLEOTIDE SEQUENCE [LARGE SCALE GENOMIC DNA]</scope>
    <source>
        <strain evidence="1 2">DSM 44254</strain>
    </source>
</reference>
<dbReference type="AlphaFoldDB" id="A0A3N1CYN7"/>
<dbReference type="EMBL" id="RJKE01000001">
    <property type="protein sequence ID" value="ROO86397.1"/>
    <property type="molecule type" value="Genomic_DNA"/>
</dbReference>
<organism evidence="1 2">
    <name type="scientific">Actinocorallia herbida</name>
    <dbReference type="NCBI Taxonomy" id="58109"/>
    <lineage>
        <taxon>Bacteria</taxon>
        <taxon>Bacillati</taxon>
        <taxon>Actinomycetota</taxon>
        <taxon>Actinomycetes</taxon>
        <taxon>Streptosporangiales</taxon>
        <taxon>Thermomonosporaceae</taxon>
        <taxon>Actinocorallia</taxon>
    </lineage>
</organism>
<name>A0A3N1CYN7_9ACTN</name>
<protein>
    <submittedName>
        <fullName evidence="1">Uncharacterized protein</fullName>
    </submittedName>
</protein>
<comment type="caution">
    <text evidence="1">The sequence shown here is derived from an EMBL/GenBank/DDBJ whole genome shotgun (WGS) entry which is preliminary data.</text>
</comment>